<dbReference type="Proteomes" id="UP000035642">
    <property type="component" value="Unassembled WGS sequence"/>
</dbReference>
<reference evidence="4" key="2">
    <citation type="submission" date="2016-04" db="UniProtKB">
        <authorList>
            <consortium name="WormBaseParasite"/>
        </authorList>
    </citation>
    <scope>IDENTIFICATION</scope>
</reference>
<evidence type="ECO:0000259" key="2">
    <source>
        <dbReference type="PROSITE" id="PS50309"/>
    </source>
</evidence>
<dbReference type="AlphaFoldDB" id="A0A158P5V8"/>
<evidence type="ECO:0000313" key="4">
    <source>
        <dbReference type="WBParaSite" id="ACAC_0000026701-mRNA-1"/>
    </source>
</evidence>
<name>A0A158P5V8_ANGCA</name>
<feature type="domain" description="Doublecortin" evidence="2">
    <location>
        <begin position="1"/>
        <end position="69"/>
    </location>
</feature>
<protein>
    <submittedName>
        <fullName evidence="4">Doublecortin domain-containing protein</fullName>
    </submittedName>
</protein>
<feature type="region of interest" description="Disordered" evidence="1">
    <location>
        <begin position="136"/>
        <end position="214"/>
    </location>
</feature>
<organism evidence="3 4">
    <name type="scientific">Angiostrongylus cantonensis</name>
    <name type="common">Rat lungworm</name>
    <dbReference type="NCBI Taxonomy" id="6313"/>
    <lineage>
        <taxon>Eukaryota</taxon>
        <taxon>Metazoa</taxon>
        <taxon>Ecdysozoa</taxon>
        <taxon>Nematoda</taxon>
        <taxon>Chromadorea</taxon>
        <taxon>Rhabditida</taxon>
        <taxon>Rhabditina</taxon>
        <taxon>Rhabditomorpha</taxon>
        <taxon>Strongyloidea</taxon>
        <taxon>Metastrongylidae</taxon>
        <taxon>Angiostrongylus</taxon>
    </lineage>
</organism>
<feature type="compositionally biased region" description="Basic and acidic residues" evidence="1">
    <location>
        <begin position="137"/>
        <end position="188"/>
    </location>
</feature>
<dbReference type="GO" id="GO:0035556">
    <property type="term" value="P:intracellular signal transduction"/>
    <property type="evidence" value="ECO:0007669"/>
    <property type="project" value="InterPro"/>
</dbReference>
<evidence type="ECO:0000256" key="1">
    <source>
        <dbReference type="SAM" id="MobiDB-lite"/>
    </source>
</evidence>
<proteinExistence type="predicted"/>
<dbReference type="PROSITE" id="PS50309">
    <property type="entry name" value="DC"/>
    <property type="match status" value="1"/>
</dbReference>
<sequence length="214" mass="24294">MFSKALEAAQFLLLKSEAQPFIIGKLDLPYGAKKLYTFDGRLVRHLAEVEDKHTTLAVSFANLTPFRQTAVTNMAFVLLKFRSGLRRLVESLHTAKIRRVDDSSIPTDEKHISIQIAANKSITKSNAHRRQTSYHEAVTKQHAVEKNKREKGAVSKAEEKSRSGKEATADEKRKKQVKEKEDIAELKKNTTTQTEVVLPSSKQESDDNRKYEEK</sequence>
<keyword evidence="3" id="KW-1185">Reference proteome</keyword>
<dbReference type="InterPro" id="IPR003533">
    <property type="entry name" value="Doublecortin_dom"/>
</dbReference>
<evidence type="ECO:0000313" key="3">
    <source>
        <dbReference type="Proteomes" id="UP000035642"/>
    </source>
</evidence>
<reference evidence="3" key="1">
    <citation type="submission" date="2012-09" db="EMBL/GenBank/DDBJ databases">
        <authorList>
            <person name="Martin A.A."/>
        </authorList>
    </citation>
    <scope>NUCLEOTIDE SEQUENCE</scope>
</reference>
<feature type="compositionally biased region" description="Basic and acidic residues" evidence="1">
    <location>
        <begin position="203"/>
        <end position="214"/>
    </location>
</feature>
<dbReference type="InterPro" id="IPR036572">
    <property type="entry name" value="Doublecortin_dom_sf"/>
</dbReference>
<dbReference type="WBParaSite" id="ACAC_0000026701-mRNA-1">
    <property type="protein sequence ID" value="ACAC_0000026701-mRNA-1"/>
    <property type="gene ID" value="ACAC_0000026701"/>
</dbReference>
<dbReference type="SUPFAM" id="SSF89837">
    <property type="entry name" value="Doublecortin (DC)"/>
    <property type="match status" value="1"/>
</dbReference>
<accession>A0A158P5V8</accession>